<keyword evidence="4" id="KW-1185">Reference proteome</keyword>
<proteinExistence type="predicted"/>
<evidence type="ECO:0000313" key="3">
    <source>
        <dbReference type="EMBL" id="GAA4355277.1"/>
    </source>
</evidence>
<dbReference type="PANTHER" id="PTHR32305:SF15">
    <property type="entry name" value="PROTEIN RHSA-RELATED"/>
    <property type="match status" value="1"/>
</dbReference>
<name>A0ABP8IBA4_9BURK</name>
<keyword evidence="1" id="KW-0472">Membrane</keyword>
<dbReference type="EMBL" id="BAABGJ010000080">
    <property type="protein sequence ID" value="GAA4355277.1"/>
    <property type="molecule type" value="Genomic_DNA"/>
</dbReference>
<dbReference type="InterPro" id="IPR001826">
    <property type="entry name" value="RHS"/>
</dbReference>
<protein>
    <recommendedName>
        <fullName evidence="2">RHS protein conserved region domain-containing protein</fullName>
    </recommendedName>
</protein>
<feature type="transmembrane region" description="Helical" evidence="1">
    <location>
        <begin position="12"/>
        <end position="34"/>
    </location>
</feature>
<dbReference type="NCBIfam" id="TIGR03696">
    <property type="entry name" value="Rhs_assc_core"/>
    <property type="match status" value="1"/>
</dbReference>
<evidence type="ECO:0000256" key="1">
    <source>
        <dbReference type="SAM" id="Phobius"/>
    </source>
</evidence>
<keyword evidence="1" id="KW-0812">Transmembrane</keyword>
<dbReference type="Pfam" id="PF03527">
    <property type="entry name" value="RHS"/>
    <property type="match status" value="1"/>
</dbReference>
<gene>
    <name evidence="3" type="ORF">GCM10023165_47250</name>
</gene>
<dbReference type="Proteomes" id="UP001500975">
    <property type="component" value="Unassembled WGS sequence"/>
</dbReference>
<reference evidence="4" key="1">
    <citation type="journal article" date="2019" name="Int. J. Syst. Evol. Microbiol.">
        <title>The Global Catalogue of Microorganisms (GCM) 10K type strain sequencing project: providing services to taxonomists for standard genome sequencing and annotation.</title>
        <authorList>
            <consortium name="The Broad Institute Genomics Platform"/>
            <consortium name="The Broad Institute Genome Sequencing Center for Infectious Disease"/>
            <person name="Wu L."/>
            <person name="Ma J."/>
        </authorList>
    </citation>
    <scope>NUCLEOTIDE SEQUENCE [LARGE SCALE GENOMIC DNA]</scope>
    <source>
        <strain evidence="4">JCM 17804</strain>
    </source>
</reference>
<keyword evidence="1" id="KW-1133">Transmembrane helix</keyword>
<dbReference type="PANTHER" id="PTHR32305">
    <property type="match status" value="1"/>
</dbReference>
<comment type="caution">
    <text evidence="3">The sequence shown here is derived from an EMBL/GenBank/DDBJ whole genome shotgun (WGS) entry which is preliminary data.</text>
</comment>
<organism evidence="3 4">
    <name type="scientific">Variovorax defluvii</name>
    <dbReference type="NCBI Taxonomy" id="913761"/>
    <lineage>
        <taxon>Bacteria</taxon>
        <taxon>Pseudomonadati</taxon>
        <taxon>Pseudomonadota</taxon>
        <taxon>Betaproteobacteria</taxon>
        <taxon>Burkholderiales</taxon>
        <taxon>Comamonadaceae</taxon>
        <taxon>Variovorax</taxon>
    </lineage>
</organism>
<evidence type="ECO:0000313" key="4">
    <source>
        <dbReference type="Proteomes" id="UP001500975"/>
    </source>
</evidence>
<dbReference type="InterPro" id="IPR022385">
    <property type="entry name" value="Rhs_assc_core"/>
</dbReference>
<sequence length="405" mass="42863">MSAPTLTSQAPSVAFSFFRTVAIVLFIIGAAGAIEAMPTSGSVPGTPATASLTQTLKDFFSRLWSPGVSDAETLGTVYLYGEDGSLLSEVGTGGANSGGTVNYIYLPTANGPMPIAAEINGQLYAVHSDHLNTPRRLTDSQGQVAWQWAYSAFGDEKPTIAANRFANPDINPNPGTTSIAPIEFNLRYQNHYADKESGLFENRSRFYHPPSGRYTQGDGYGLNAGPNRFIYALGDPLGVFDDDGLEPKKPSGAAPAPFSPLTGGTIKASPVPGWQPVQIGVLSGARPGSGGLPAGPQAMGGPSCSPGALHAAQETTTVIGRVRDLNDLEAGEKSLLDRLPSLGNPKANWQQNAGVLREEMRRGLPIRDASPGDTAGQFLNAERNLLRDRGWTFDSKTSFWTPPKQ</sequence>
<dbReference type="InterPro" id="IPR050708">
    <property type="entry name" value="T6SS_VgrG/RHS"/>
</dbReference>
<evidence type="ECO:0000259" key="2">
    <source>
        <dbReference type="Pfam" id="PF03527"/>
    </source>
</evidence>
<feature type="domain" description="RHS protein conserved region" evidence="2">
    <location>
        <begin position="127"/>
        <end position="155"/>
    </location>
</feature>
<accession>A0ABP8IBA4</accession>
<dbReference type="Gene3D" id="2.180.10.10">
    <property type="entry name" value="RHS repeat-associated core"/>
    <property type="match status" value="1"/>
</dbReference>